<dbReference type="EMBL" id="VRLW01000001">
    <property type="protein sequence ID" value="KAA1261433.1"/>
    <property type="molecule type" value="Genomic_DNA"/>
</dbReference>
<dbReference type="GO" id="GO:0003676">
    <property type="term" value="F:nucleic acid binding"/>
    <property type="evidence" value="ECO:0007669"/>
    <property type="project" value="InterPro"/>
</dbReference>
<dbReference type="InterPro" id="IPR036420">
    <property type="entry name" value="BRCT_dom_sf"/>
</dbReference>
<dbReference type="InterPro" id="IPR013520">
    <property type="entry name" value="Ribonucl_H"/>
</dbReference>
<dbReference type="InterPro" id="IPR036397">
    <property type="entry name" value="RNaseH_sf"/>
</dbReference>
<comment type="caution">
    <text evidence="3">The sequence shown here is derived from an EMBL/GenBank/DDBJ whole genome shotgun (WGS) entry which is preliminary data.</text>
</comment>
<dbReference type="Gene3D" id="3.40.50.10190">
    <property type="entry name" value="BRCT domain"/>
    <property type="match status" value="1"/>
</dbReference>
<dbReference type="EC" id="2.7.7.7" evidence="3"/>
<accession>A0A5B1CPX8</accession>
<evidence type="ECO:0000313" key="4">
    <source>
        <dbReference type="Proteomes" id="UP000322699"/>
    </source>
</evidence>
<dbReference type="PROSITE" id="PS50172">
    <property type="entry name" value="BRCT"/>
    <property type="match status" value="1"/>
</dbReference>
<proteinExistence type="predicted"/>
<dbReference type="GO" id="GO:0005829">
    <property type="term" value="C:cytosol"/>
    <property type="evidence" value="ECO:0007669"/>
    <property type="project" value="TreeGrafter"/>
</dbReference>
<dbReference type="SMART" id="SM00479">
    <property type="entry name" value="EXOIII"/>
    <property type="match status" value="1"/>
</dbReference>
<dbReference type="InterPro" id="IPR012337">
    <property type="entry name" value="RNaseH-like_sf"/>
</dbReference>
<dbReference type="Proteomes" id="UP000322699">
    <property type="component" value="Unassembled WGS sequence"/>
</dbReference>
<sequence>MDFLADFTAIDFETASRRRDSACQLAAVRVRGGRIVHEAMWMIKPRPMQFSAGNIHVHGITPDRVRDEPEFGAIWDEISETFGDDCLVAHNASFDIGVLIACLQTHRKPIPQINFSCTRAVARRTWPHRRGFGLKPLSDWLGVRFKHHDALEDSIACAKIMLAAGIDQEATSLEDLEKRLKLTRGSAGDWGYRGPTNMRRQRKKQTPASPTPTATTGPPTPQQPVFDLQRLMIRAEFIRPLTGKRIVFTGRLSVMDPQQAESLASRLGGTCEKQVSQQTDYVVVGKEQRAPAGTSAAMSVHEETVKTLRKSGSTIEILDEESFLNLIISQK</sequence>
<name>A0A5B1CPX8_9BACT</name>
<dbReference type="RefSeq" id="WP_068257972.1">
    <property type="nucleotide sequence ID" value="NZ_LWSK01000001.1"/>
</dbReference>
<feature type="region of interest" description="Disordered" evidence="1">
    <location>
        <begin position="187"/>
        <end position="224"/>
    </location>
</feature>
<dbReference type="AlphaFoldDB" id="A0A5B1CPX8"/>
<reference evidence="3 4" key="1">
    <citation type="submission" date="2019-08" db="EMBL/GenBank/DDBJ databases">
        <title>Deep-cultivation of Planctomycetes and their phenomic and genomic characterization uncovers novel biology.</title>
        <authorList>
            <person name="Wiegand S."/>
            <person name="Jogler M."/>
            <person name="Boedeker C."/>
            <person name="Pinto D."/>
            <person name="Vollmers J."/>
            <person name="Rivas-Marin E."/>
            <person name="Kohn T."/>
            <person name="Peeters S.H."/>
            <person name="Heuer A."/>
            <person name="Rast P."/>
            <person name="Oberbeckmann S."/>
            <person name="Bunk B."/>
            <person name="Jeske O."/>
            <person name="Meyerdierks A."/>
            <person name="Storesund J.E."/>
            <person name="Kallscheuer N."/>
            <person name="Luecker S."/>
            <person name="Lage O.M."/>
            <person name="Pohl T."/>
            <person name="Merkel B.J."/>
            <person name="Hornburger P."/>
            <person name="Mueller R.-W."/>
            <person name="Bruemmer F."/>
            <person name="Labrenz M."/>
            <person name="Spormann A.M."/>
            <person name="Op Den Camp H."/>
            <person name="Overmann J."/>
            <person name="Amann R."/>
            <person name="Jetten M.S.M."/>
            <person name="Mascher T."/>
            <person name="Medema M.H."/>
            <person name="Devos D.P."/>
            <person name="Kaster A.-K."/>
            <person name="Ovreas L."/>
            <person name="Rohde M."/>
            <person name="Galperin M.Y."/>
            <person name="Jogler C."/>
        </authorList>
    </citation>
    <scope>NUCLEOTIDE SEQUENCE [LARGE SCALE GENOMIC DNA]</scope>
    <source>
        <strain evidence="3 4">LF1</strain>
    </source>
</reference>
<dbReference type="Pfam" id="PF00533">
    <property type="entry name" value="BRCT"/>
    <property type="match status" value="1"/>
</dbReference>
<dbReference type="OrthoDB" id="9776650at2"/>
<keyword evidence="3" id="KW-0808">Transferase</keyword>
<gene>
    <name evidence="3" type="primary">polC</name>
    <name evidence="3" type="ORF">LF1_39810</name>
</gene>
<evidence type="ECO:0000256" key="1">
    <source>
        <dbReference type="SAM" id="MobiDB-lite"/>
    </source>
</evidence>
<dbReference type="SUPFAM" id="SSF52113">
    <property type="entry name" value="BRCT domain"/>
    <property type="match status" value="1"/>
</dbReference>
<dbReference type="Gene3D" id="3.30.420.10">
    <property type="entry name" value="Ribonuclease H-like superfamily/Ribonuclease H"/>
    <property type="match status" value="1"/>
</dbReference>
<dbReference type="CDD" id="cd06130">
    <property type="entry name" value="DNA_pol_III_epsilon_like"/>
    <property type="match status" value="1"/>
</dbReference>
<keyword evidence="3" id="KW-0548">Nucleotidyltransferase</keyword>
<feature type="compositionally biased region" description="Low complexity" evidence="1">
    <location>
        <begin position="206"/>
        <end position="217"/>
    </location>
</feature>
<feature type="domain" description="BRCT" evidence="2">
    <location>
        <begin position="236"/>
        <end position="331"/>
    </location>
</feature>
<organism evidence="3 4">
    <name type="scientific">Rubripirellula obstinata</name>
    <dbReference type="NCBI Taxonomy" id="406547"/>
    <lineage>
        <taxon>Bacteria</taxon>
        <taxon>Pseudomonadati</taxon>
        <taxon>Planctomycetota</taxon>
        <taxon>Planctomycetia</taxon>
        <taxon>Pirellulales</taxon>
        <taxon>Pirellulaceae</taxon>
        <taxon>Rubripirellula</taxon>
    </lineage>
</organism>
<dbReference type="InterPro" id="IPR001357">
    <property type="entry name" value="BRCT_dom"/>
</dbReference>
<keyword evidence="4" id="KW-1185">Reference proteome</keyword>
<dbReference type="PANTHER" id="PTHR30231:SF42">
    <property type="entry name" value="EXONUCLEASE"/>
    <property type="match status" value="1"/>
</dbReference>
<dbReference type="GO" id="GO:0003887">
    <property type="term" value="F:DNA-directed DNA polymerase activity"/>
    <property type="evidence" value="ECO:0007669"/>
    <property type="project" value="UniProtKB-EC"/>
</dbReference>
<dbReference type="CDD" id="cd17748">
    <property type="entry name" value="BRCT_DNA_ligase_like"/>
    <property type="match status" value="1"/>
</dbReference>
<dbReference type="GO" id="GO:0008408">
    <property type="term" value="F:3'-5' exonuclease activity"/>
    <property type="evidence" value="ECO:0007669"/>
    <property type="project" value="TreeGrafter"/>
</dbReference>
<evidence type="ECO:0000313" key="3">
    <source>
        <dbReference type="EMBL" id="KAA1261433.1"/>
    </source>
</evidence>
<dbReference type="PANTHER" id="PTHR30231">
    <property type="entry name" value="DNA POLYMERASE III SUBUNIT EPSILON"/>
    <property type="match status" value="1"/>
</dbReference>
<protein>
    <submittedName>
        <fullName evidence="3">DNA polymerase III PolC-type</fullName>
        <ecNumber evidence="3">2.7.7.7</ecNumber>
    </submittedName>
</protein>
<evidence type="ECO:0000259" key="2">
    <source>
        <dbReference type="PROSITE" id="PS50172"/>
    </source>
</evidence>
<dbReference type="Pfam" id="PF00929">
    <property type="entry name" value="RNase_T"/>
    <property type="match status" value="1"/>
</dbReference>
<dbReference type="SUPFAM" id="SSF53098">
    <property type="entry name" value="Ribonuclease H-like"/>
    <property type="match status" value="1"/>
</dbReference>